<evidence type="ECO:0000256" key="1">
    <source>
        <dbReference type="SAM" id="SignalP"/>
    </source>
</evidence>
<feature type="signal peptide" evidence="1">
    <location>
        <begin position="1"/>
        <end position="23"/>
    </location>
</feature>
<dbReference type="InterPro" id="IPR012854">
    <property type="entry name" value="Cu_amine_oxidase-like_N"/>
</dbReference>
<keyword evidence="1" id="KW-0732">Signal</keyword>
<name>A0ABV6JHE0_9BACL</name>
<dbReference type="Proteomes" id="UP001589818">
    <property type="component" value="Unassembled WGS sequence"/>
</dbReference>
<evidence type="ECO:0000313" key="4">
    <source>
        <dbReference type="Proteomes" id="UP001589818"/>
    </source>
</evidence>
<reference evidence="3 4" key="1">
    <citation type="submission" date="2024-09" db="EMBL/GenBank/DDBJ databases">
        <authorList>
            <person name="Sun Q."/>
            <person name="Mori K."/>
        </authorList>
    </citation>
    <scope>NUCLEOTIDE SEQUENCE [LARGE SCALE GENOMIC DNA]</scope>
    <source>
        <strain evidence="3 4">CCM 4839</strain>
    </source>
</reference>
<feature type="chain" id="PRO_5047380694" evidence="1">
    <location>
        <begin position="24"/>
        <end position="187"/>
    </location>
</feature>
<feature type="domain" description="Copper amine oxidase-like N-terminal" evidence="2">
    <location>
        <begin position="34"/>
        <end position="117"/>
    </location>
</feature>
<organism evidence="3 4">
    <name type="scientific">Paenibacillus mendelii</name>
    <dbReference type="NCBI Taxonomy" id="206163"/>
    <lineage>
        <taxon>Bacteria</taxon>
        <taxon>Bacillati</taxon>
        <taxon>Bacillota</taxon>
        <taxon>Bacilli</taxon>
        <taxon>Bacillales</taxon>
        <taxon>Paenibacillaceae</taxon>
        <taxon>Paenibacillus</taxon>
    </lineage>
</organism>
<evidence type="ECO:0000313" key="3">
    <source>
        <dbReference type="EMBL" id="MFC0395340.1"/>
    </source>
</evidence>
<proteinExistence type="predicted"/>
<sequence length="187" mass="21288">MKFRRLLILLLVMSLWGGTMMFADSAAQKVRVIVNGEELDDAGLISDGKTYLAVRQLASTLQSLVIWDEASKKVTVYKPNVHMFLFQDNNIFGNVNKGNHYTFKVFAQIDNLKTEVAAVKVSIYDPSGTEKVIQSQNVSVNKDNFWYRTDDIKYNFDASGKYAVRFFLKVNANDEWKLVSEKIITAQ</sequence>
<accession>A0ABV6JHE0</accession>
<dbReference type="EMBL" id="JBHLVF010000041">
    <property type="protein sequence ID" value="MFC0395340.1"/>
    <property type="molecule type" value="Genomic_DNA"/>
</dbReference>
<protein>
    <submittedName>
        <fullName evidence="3">Stalk domain-containing protein</fullName>
    </submittedName>
</protein>
<dbReference type="RefSeq" id="WP_204816455.1">
    <property type="nucleotide sequence ID" value="NZ_JANHOF010000001.1"/>
</dbReference>
<keyword evidence="4" id="KW-1185">Reference proteome</keyword>
<evidence type="ECO:0000259" key="2">
    <source>
        <dbReference type="Pfam" id="PF07833"/>
    </source>
</evidence>
<comment type="caution">
    <text evidence="3">The sequence shown here is derived from an EMBL/GenBank/DDBJ whole genome shotgun (WGS) entry which is preliminary data.</text>
</comment>
<dbReference type="Pfam" id="PF07833">
    <property type="entry name" value="Cu_amine_oxidN1"/>
    <property type="match status" value="1"/>
</dbReference>
<gene>
    <name evidence="3" type="ORF">ACFFJ8_28720</name>
</gene>